<comment type="caution">
    <text evidence="1">The sequence shown here is derived from an EMBL/GenBank/DDBJ whole genome shotgun (WGS) entry which is preliminary data.</text>
</comment>
<dbReference type="EMBL" id="LKHS01000004">
    <property type="protein sequence ID" value="KQH87105.1"/>
    <property type="molecule type" value="Genomic_DNA"/>
</dbReference>
<proteinExistence type="predicted"/>
<reference evidence="1 2" key="1">
    <citation type="submission" date="2015-08" db="EMBL/GenBank/DDBJ databases">
        <title>Antibacterial properties of a collection of Vibrionaceae strains.</title>
        <authorList>
            <person name="Giubergia S."/>
        </authorList>
    </citation>
    <scope>NUCLEOTIDE SEQUENCE [LARGE SCALE GENOMIC DNA]</scope>
    <source>
        <strain evidence="1 2">S0821</strain>
    </source>
</reference>
<dbReference type="OrthoDB" id="5900690at2"/>
<evidence type="ECO:0000313" key="2">
    <source>
        <dbReference type="Proteomes" id="UP000051221"/>
    </source>
</evidence>
<protein>
    <submittedName>
        <fullName evidence="1">Uncharacterized protein</fullName>
    </submittedName>
</protein>
<dbReference type="AlphaFoldDB" id="A0A0Q2MGM9"/>
<gene>
    <name evidence="1" type="ORF">AMR76_05125</name>
</gene>
<organism evidence="1 2">
    <name type="scientific">Vibrio furnissii</name>
    <dbReference type="NCBI Taxonomy" id="29494"/>
    <lineage>
        <taxon>Bacteria</taxon>
        <taxon>Pseudomonadati</taxon>
        <taxon>Pseudomonadota</taxon>
        <taxon>Gammaproteobacteria</taxon>
        <taxon>Vibrionales</taxon>
        <taxon>Vibrionaceae</taxon>
        <taxon>Vibrio</taxon>
    </lineage>
</organism>
<dbReference type="Proteomes" id="UP000051221">
    <property type="component" value="Unassembled WGS sequence"/>
</dbReference>
<name>A0A0Q2MGM9_VIBFU</name>
<dbReference type="InParanoid" id="A0A0Q2MGM9"/>
<keyword evidence="2" id="KW-1185">Reference proteome</keyword>
<sequence>MSIQCLHAPLLCLAVAATVSGCSQEDLERLANRETLAFEGTYDNQYDQQLLVFKEGRVSIHQQGDEPQWQHTFQVEESLLNIRVRQSSREKRDDLVMRIHGGGEVLTCSACARLHLSNVWVRQNAAPQNAATASP</sequence>
<accession>A0A0Q2MGM9</accession>
<evidence type="ECO:0000313" key="1">
    <source>
        <dbReference type="EMBL" id="KQH87105.1"/>
    </source>
</evidence>